<proteinExistence type="predicted"/>
<dbReference type="Pfam" id="PF12833">
    <property type="entry name" value="HTH_18"/>
    <property type="match status" value="1"/>
</dbReference>
<dbReference type="InterPro" id="IPR009057">
    <property type="entry name" value="Homeodomain-like_sf"/>
</dbReference>
<dbReference type="SUPFAM" id="SSF46689">
    <property type="entry name" value="Homeodomain-like"/>
    <property type="match status" value="1"/>
</dbReference>
<dbReference type="RefSeq" id="WP_284103127.1">
    <property type="nucleotide sequence ID" value="NZ_JARRAF010000052.1"/>
</dbReference>
<gene>
    <name evidence="5" type="ORF">PZA18_22425</name>
</gene>
<reference evidence="5" key="1">
    <citation type="submission" date="2023-03" db="EMBL/GenBank/DDBJ databases">
        <title>Chitinimonas shenzhenensis gen. nov., sp. nov., a novel member of family Burkholderiaceae isolated from activated sludge collected in Shen Zhen, China.</title>
        <authorList>
            <person name="Wang X."/>
        </authorList>
    </citation>
    <scope>NUCLEOTIDE SEQUENCE</scope>
    <source>
        <strain evidence="5">DQS-5</strain>
    </source>
</reference>
<evidence type="ECO:0000259" key="4">
    <source>
        <dbReference type="PROSITE" id="PS01124"/>
    </source>
</evidence>
<comment type="caution">
    <text evidence="5">The sequence shown here is derived from an EMBL/GenBank/DDBJ whole genome shotgun (WGS) entry which is preliminary data.</text>
</comment>
<protein>
    <submittedName>
        <fullName evidence="5">Helix-turn-helix domain-containing protein</fullName>
    </submittedName>
</protein>
<accession>A0ABT7E3B1</accession>
<dbReference type="EMBL" id="JARRAF010000052">
    <property type="protein sequence ID" value="MDK2126806.1"/>
    <property type="molecule type" value="Genomic_DNA"/>
</dbReference>
<keyword evidence="1" id="KW-0805">Transcription regulation</keyword>
<dbReference type="PANTHER" id="PTHR46796:SF6">
    <property type="entry name" value="ARAC SUBFAMILY"/>
    <property type="match status" value="1"/>
</dbReference>
<evidence type="ECO:0000313" key="6">
    <source>
        <dbReference type="Proteomes" id="UP001172778"/>
    </source>
</evidence>
<dbReference type="SMART" id="SM00342">
    <property type="entry name" value="HTH_ARAC"/>
    <property type="match status" value="1"/>
</dbReference>
<dbReference type="InterPro" id="IPR018060">
    <property type="entry name" value="HTH_AraC"/>
</dbReference>
<dbReference type="PROSITE" id="PS01124">
    <property type="entry name" value="HTH_ARAC_FAMILY_2"/>
    <property type="match status" value="1"/>
</dbReference>
<keyword evidence="3" id="KW-0804">Transcription</keyword>
<name>A0ABT7E3B1_9NEIS</name>
<evidence type="ECO:0000256" key="3">
    <source>
        <dbReference type="ARBA" id="ARBA00023163"/>
    </source>
</evidence>
<dbReference type="InterPro" id="IPR050204">
    <property type="entry name" value="AraC_XylS_family_regulators"/>
</dbReference>
<sequence>MPFQGGVAGKSIEVFQNDGDWSKVLSLLKFCCNNLYESNAWLCASEILKSFPIRNWPKVGMDSRIVEVLEKINICGVSDISSLRRNTNLSSSRFAHLFTEQTGVSLKRYLLWRRSVKAANYLASGHSATFAAHSCGFSDSSHMSRNFADILGISPSFLQRAEVTLCKLPV</sequence>
<evidence type="ECO:0000256" key="2">
    <source>
        <dbReference type="ARBA" id="ARBA00023125"/>
    </source>
</evidence>
<dbReference type="Gene3D" id="1.10.10.60">
    <property type="entry name" value="Homeodomain-like"/>
    <property type="match status" value="1"/>
</dbReference>
<evidence type="ECO:0000256" key="1">
    <source>
        <dbReference type="ARBA" id="ARBA00023015"/>
    </source>
</evidence>
<feature type="domain" description="HTH araC/xylS-type" evidence="4">
    <location>
        <begin position="63"/>
        <end position="161"/>
    </location>
</feature>
<dbReference type="Proteomes" id="UP001172778">
    <property type="component" value="Unassembled WGS sequence"/>
</dbReference>
<keyword evidence="6" id="KW-1185">Reference proteome</keyword>
<evidence type="ECO:0000313" key="5">
    <source>
        <dbReference type="EMBL" id="MDK2126806.1"/>
    </source>
</evidence>
<dbReference type="PANTHER" id="PTHR46796">
    <property type="entry name" value="HTH-TYPE TRANSCRIPTIONAL ACTIVATOR RHAS-RELATED"/>
    <property type="match status" value="1"/>
</dbReference>
<keyword evidence="2" id="KW-0238">DNA-binding</keyword>
<organism evidence="5 6">
    <name type="scientific">Parachitinimonas caeni</name>
    <dbReference type="NCBI Taxonomy" id="3031301"/>
    <lineage>
        <taxon>Bacteria</taxon>
        <taxon>Pseudomonadati</taxon>
        <taxon>Pseudomonadota</taxon>
        <taxon>Betaproteobacteria</taxon>
        <taxon>Neisseriales</taxon>
        <taxon>Chitinibacteraceae</taxon>
        <taxon>Parachitinimonas</taxon>
    </lineage>
</organism>